<dbReference type="Proteomes" id="UP000008062">
    <property type="component" value="Chromosome 11"/>
</dbReference>
<organism evidence="4 5">
    <name type="scientific">Zymoseptoria tritici (strain CBS 115943 / IPO323)</name>
    <name type="common">Speckled leaf blotch fungus</name>
    <name type="synonym">Septoria tritici</name>
    <dbReference type="NCBI Taxonomy" id="336722"/>
    <lineage>
        <taxon>Eukaryota</taxon>
        <taxon>Fungi</taxon>
        <taxon>Dikarya</taxon>
        <taxon>Ascomycota</taxon>
        <taxon>Pezizomycotina</taxon>
        <taxon>Dothideomycetes</taxon>
        <taxon>Dothideomycetidae</taxon>
        <taxon>Mycosphaerellales</taxon>
        <taxon>Mycosphaerellaceae</taxon>
        <taxon>Zymoseptoria</taxon>
    </lineage>
</organism>
<dbReference type="GO" id="GO:0006006">
    <property type="term" value="P:glucose metabolic process"/>
    <property type="evidence" value="ECO:0007669"/>
    <property type="project" value="TreeGrafter"/>
</dbReference>
<dbReference type="STRING" id="336722.F9XN01"/>
<dbReference type="GO" id="GO:0033499">
    <property type="term" value="P:galactose catabolic process via UDP-galactose, Leloir pathway"/>
    <property type="evidence" value="ECO:0007669"/>
    <property type="project" value="TreeGrafter"/>
</dbReference>
<dbReference type="Gene3D" id="2.70.98.10">
    <property type="match status" value="1"/>
</dbReference>
<dbReference type="PANTHER" id="PTHR10091">
    <property type="entry name" value="ALDOSE-1-EPIMERASE"/>
    <property type="match status" value="1"/>
</dbReference>
<dbReference type="EC" id="5.1.3.3" evidence="4"/>
<dbReference type="PANTHER" id="PTHR10091:SF0">
    <property type="entry name" value="GALACTOSE MUTAROTASE"/>
    <property type="match status" value="1"/>
</dbReference>
<evidence type="ECO:0000256" key="1">
    <source>
        <dbReference type="ARBA" id="ARBA00006206"/>
    </source>
</evidence>
<keyword evidence="5" id="KW-1185">Reference proteome</keyword>
<keyword evidence="3" id="KW-0119">Carbohydrate metabolism</keyword>
<dbReference type="HOGENOM" id="CLU_031753_3_0_1"/>
<dbReference type="KEGG" id="ztr:MYCGRDRAFT_111250"/>
<dbReference type="OMA" id="IYHHISR"/>
<name>F9XN01_ZYMTI</name>
<keyword evidence="2 4" id="KW-0413">Isomerase</keyword>
<dbReference type="GO" id="GO:0030246">
    <property type="term" value="F:carbohydrate binding"/>
    <property type="evidence" value="ECO:0007669"/>
    <property type="project" value="InterPro"/>
</dbReference>
<dbReference type="GO" id="GO:0004034">
    <property type="term" value="F:aldose 1-epimerase activity"/>
    <property type="evidence" value="ECO:0007669"/>
    <property type="project" value="UniProtKB-EC"/>
</dbReference>
<sequence length="378" mass="42043">MLMLTDNPQVQSPFRTYSCILLKCPSISAPLIMVLNREDSESMAQSKFSDAFTFLPQGGIIQEFRVGGHNIVLGFPSAASYKSEHSPFFGENIGRVCNRISNAKIDRLNGKSYDLTANNGPNTLHGGPSGWGKKDFEGPTPVTRNGKDAVLFKYLSKDGDEGFPGTVEVKIWYTPSLEQDHGIEKTSLEIEYEAELVGDEVEETAVSLTNHSYFNISGGPTIEGTRAKVQTNMHMVTDSDDIPTGAIEPYPGIPQDEQFVFGPEEPNPDHCFVMNTDPSTIKLDTRKEQMYKLLELSHPNTNIHFEALSTEPAFQFYAGRFIDVPAMDGQPARGPRSGMCIEASRYVNAINNDKWRDMVILKKGQVWGSRTIYRAWVV</sequence>
<dbReference type="InterPro" id="IPR011013">
    <property type="entry name" value="Gal_mutarotase_sf_dom"/>
</dbReference>
<dbReference type="SUPFAM" id="SSF74650">
    <property type="entry name" value="Galactose mutarotase-like"/>
    <property type="match status" value="1"/>
</dbReference>
<dbReference type="FunCoup" id="F9XN01">
    <property type="interactions" value="728"/>
</dbReference>
<evidence type="ECO:0000313" key="5">
    <source>
        <dbReference type="Proteomes" id="UP000008062"/>
    </source>
</evidence>
<comment type="similarity">
    <text evidence="1">Belongs to the aldose epimerase family.</text>
</comment>
<gene>
    <name evidence="4" type="primary">GALM1</name>
    <name evidence="4" type="ORF">MYCGRDRAFT_111250</name>
</gene>
<dbReference type="CDD" id="cd09019">
    <property type="entry name" value="galactose_mutarotase_like"/>
    <property type="match status" value="1"/>
</dbReference>
<evidence type="ECO:0000313" key="4">
    <source>
        <dbReference type="EMBL" id="EGP83602.1"/>
    </source>
</evidence>
<dbReference type="EMBL" id="CM001206">
    <property type="protein sequence ID" value="EGP83602.1"/>
    <property type="molecule type" value="Genomic_DNA"/>
</dbReference>
<evidence type="ECO:0000256" key="2">
    <source>
        <dbReference type="ARBA" id="ARBA00023235"/>
    </source>
</evidence>
<dbReference type="InterPro" id="IPR018052">
    <property type="entry name" value="Ald1_epimerase_CS"/>
</dbReference>
<dbReference type="Pfam" id="PF01263">
    <property type="entry name" value="Aldose_epim"/>
    <property type="match status" value="1"/>
</dbReference>
<dbReference type="OrthoDB" id="274691at2759"/>
<reference evidence="4 5" key="1">
    <citation type="journal article" date="2011" name="PLoS Genet.">
        <title>Finished genome of the fungal wheat pathogen Mycosphaerella graminicola reveals dispensome structure, chromosome plasticity, and stealth pathogenesis.</title>
        <authorList>
            <person name="Goodwin S.B."/>
            <person name="Ben M'barek S."/>
            <person name="Dhillon B."/>
            <person name="Wittenberg A.H.J."/>
            <person name="Crane C.F."/>
            <person name="Hane J.K."/>
            <person name="Foster A.J."/>
            <person name="Van der Lee T.A.J."/>
            <person name="Grimwood J."/>
            <person name="Aerts A."/>
            <person name="Antoniw J."/>
            <person name="Bailey A."/>
            <person name="Bluhm B."/>
            <person name="Bowler J."/>
            <person name="Bristow J."/>
            <person name="van der Burgt A."/>
            <person name="Canto-Canche B."/>
            <person name="Churchill A.C.L."/>
            <person name="Conde-Ferraez L."/>
            <person name="Cools H.J."/>
            <person name="Coutinho P.M."/>
            <person name="Csukai M."/>
            <person name="Dehal P."/>
            <person name="De Wit P."/>
            <person name="Donzelli B."/>
            <person name="van de Geest H.C."/>
            <person name="van Ham R.C.H.J."/>
            <person name="Hammond-Kosack K.E."/>
            <person name="Henrissat B."/>
            <person name="Kilian A."/>
            <person name="Kobayashi A.K."/>
            <person name="Koopmann E."/>
            <person name="Kourmpetis Y."/>
            <person name="Kuzniar A."/>
            <person name="Lindquist E."/>
            <person name="Lombard V."/>
            <person name="Maliepaard C."/>
            <person name="Martins N."/>
            <person name="Mehrabi R."/>
            <person name="Nap J.P.H."/>
            <person name="Ponomarenko A."/>
            <person name="Rudd J.J."/>
            <person name="Salamov A."/>
            <person name="Schmutz J."/>
            <person name="Schouten H.J."/>
            <person name="Shapiro H."/>
            <person name="Stergiopoulos I."/>
            <person name="Torriani S.F.F."/>
            <person name="Tu H."/>
            <person name="de Vries R.P."/>
            <person name="Waalwijk C."/>
            <person name="Ware S.B."/>
            <person name="Wiebenga A."/>
            <person name="Zwiers L.-H."/>
            <person name="Oliver R.P."/>
            <person name="Grigoriev I.V."/>
            <person name="Kema G.H.J."/>
        </authorList>
    </citation>
    <scope>NUCLEOTIDE SEQUENCE [LARGE SCALE GENOMIC DNA]</scope>
    <source>
        <strain evidence="5">CBS 115943 / IPO323</strain>
    </source>
</reference>
<dbReference type="AlphaFoldDB" id="F9XN01"/>
<protein>
    <submittedName>
        <fullName evidence="4">Aldose 1-epimerase</fullName>
        <ecNumber evidence="4">5.1.3.3</ecNumber>
    </submittedName>
</protein>
<accession>F9XN01</accession>
<proteinExistence type="inferred from homology"/>
<dbReference type="GeneID" id="13396285"/>
<dbReference type="PROSITE" id="PS00545">
    <property type="entry name" value="ALDOSE_1_EPIMERASE"/>
    <property type="match status" value="1"/>
</dbReference>
<evidence type="ECO:0000256" key="3">
    <source>
        <dbReference type="ARBA" id="ARBA00023277"/>
    </source>
</evidence>
<dbReference type="InterPro" id="IPR047215">
    <property type="entry name" value="Galactose_mutarotase-like"/>
</dbReference>
<dbReference type="InParanoid" id="F9XN01"/>
<dbReference type="eggNOG" id="KOG1371">
    <property type="taxonomic scope" value="Eukaryota"/>
</dbReference>
<dbReference type="InterPro" id="IPR014718">
    <property type="entry name" value="GH-type_carb-bd"/>
</dbReference>
<dbReference type="RefSeq" id="XP_003848626.1">
    <property type="nucleotide sequence ID" value="XM_003848578.1"/>
</dbReference>
<dbReference type="InterPro" id="IPR008183">
    <property type="entry name" value="Aldose_1/G6P_1-epimerase"/>
</dbReference>